<dbReference type="PROSITE" id="PS51376">
    <property type="entry name" value="DBB"/>
    <property type="match status" value="1"/>
</dbReference>
<name>A0ABD3WRH3_SINWO</name>
<dbReference type="Proteomes" id="UP001634394">
    <property type="component" value="Unassembled WGS sequence"/>
</dbReference>
<dbReference type="EMBL" id="JBJQND010000005">
    <property type="protein sequence ID" value="KAL3875363.1"/>
    <property type="molecule type" value="Genomic_DNA"/>
</dbReference>
<protein>
    <recommendedName>
        <fullName evidence="2">DBB domain-containing protein</fullName>
    </recommendedName>
</protein>
<dbReference type="InterPro" id="IPR052446">
    <property type="entry name" value="B-cell_PI3K-Signaling_Adptrs"/>
</dbReference>
<feature type="region of interest" description="Disordered" evidence="1">
    <location>
        <begin position="366"/>
        <end position="385"/>
    </location>
</feature>
<keyword evidence="4" id="KW-1185">Reference proteome</keyword>
<organism evidence="3 4">
    <name type="scientific">Sinanodonta woodiana</name>
    <name type="common">Chinese pond mussel</name>
    <name type="synonym">Anodonta woodiana</name>
    <dbReference type="NCBI Taxonomy" id="1069815"/>
    <lineage>
        <taxon>Eukaryota</taxon>
        <taxon>Metazoa</taxon>
        <taxon>Spiralia</taxon>
        <taxon>Lophotrochozoa</taxon>
        <taxon>Mollusca</taxon>
        <taxon>Bivalvia</taxon>
        <taxon>Autobranchia</taxon>
        <taxon>Heteroconchia</taxon>
        <taxon>Palaeoheterodonta</taxon>
        <taxon>Unionida</taxon>
        <taxon>Unionoidea</taxon>
        <taxon>Unionidae</taxon>
        <taxon>Unioninae</taxon>
        <taxon>Sinanodonta</taxon>
    </lineage>
</organism>
<evidence type="ECO:0000313" key="3">
    <source>
        <dbReference type="EMBL" id="KAL3875363.1"/>
    </source>
</evidence>
<accession>A0ABD3WRH3</accession>
<feature type="region of interest" description="Disordered" evidence="1">
    <location>
        <begin position="440"/>
        <end position="462"/>
    </location>
</feature>
<dbReference type="PANTHER" id="PTHR16267:SF11">
    <property type="entry name" value="STUMPS, ISOFORM E"/>
    <property type="match status" value="1"/>
</dbReference>
<reference evidence="3 4" key="1">
    <citation type="submission" date="2024-11" db="EMBL/GenBank/DDBJ databases">
        <title>Chromosome-level genome assembly of the freshwater bivalve Anodonta woodiana.</title>
        <authorList>
            <person name="Chen X."/>
        </authorList>
    </citation>
    <scope>NUCLEOTIDE SEQUENCE [LARGE SCALE GENOMIC DNA]</scope>
    <source>
        <strain evidence="3">MN2024</strain>
        <tissue evidence="3">Gills</tissue>
    </source>
</reference>
<proteinExistence type="predicted"/>
<feature type="compositionally biased region" description="Low complexity" evidence="1">
    <location>
        <begin position="403"/>
        <end position="417"/>
    </location>
</feature>
<evidence type="ECO:0000256" key="1">
    <source>
        <dbReference type="SAM" id="MobiDB-lite"/>
    </source>
</evidence>
<gene>
    <name evidence="3" type="ORF">ACJMK2_033316</name>
</gene>
<evidence type="ECO:0000259" key="2">
    <source>
        <dbReference type="PROSITE" id="PS51376"/>
    </source>
</evidence>
<feature type="region of interest" description="Disordered" evidence="1">
    <location>
        <begin position="398"/>
        <end position="420"/>
    </location>
</feature>
<dbReference type="InterPro" id="IPR017893">
    <property type="entry name" value="DBB_domain"/>
</dbReference>
<evidence type="ECO:0000313" key="4">
    <source>
        <dbReference type="Proteomes" id="UP001634394"/>
    </source>
</evidence>
<feature type="domain" description="DBB" evidence="2">
    <location>
        <begin position="154"/>
        <end position="287"/>
    </location>
</feature>
<dbReference type="AlphaFoldDB" id="A0ABD3WRH3"/>
<dbReference type="PANTHER" id="PTHR16267">
    <property type="entry name" value="BANK1/PIK3AP1 FAMILY MEMBER"/>
    <property type="match status" value="1"/>
</dbReference>
<dbReference type="SMART" id="SM01282">
    <property type="entry name" value="DBB"/>
    <property type="match status" value="1"/>
</dbReference>
<comment type="caution">
    <text evidence="3">The sequence shown here is derived from an EMBL/GenBank/DDBJ whole genome shotgun (WGS) entry which is preliminary data.</text>
</comment>
<sequence length="462" mass="52416">MNNEEKIHRIFTDEEGRDFAERIKNSFDRGSYRVQFKLHDVKSTNTSDIYETGVSILLIKPRMLDAIKAGAHPKLDSLFQNPKYSIVLCHCIDKDKSQVSKILSNKVKGFLHWTYINFSSHDDFTDLKLNIMSLVEKSEGVEDVPMTPRLRNFKLWPGEECKPKQSMLLLFERPVDDDEAVKVRVIQEGGNLSLATQRLNSMSYSFSVGDMVAGEKTVEVFVNRSSYGRVKLHVESKLIELEHLLYDVTNAIELLSQSLRCDNRTDLDQQLRNLLTSCPNSTLDSLFARFDWDTFGETISKSELPTLLHFGAKYGLMDFCQQLVALPGAQQAMKMRNKSNLVPHEIAQQNGFLSLASLLEGKHAIEDRNTPRPENMSGDSCLSSSSRGWNNNVDFMRKREKSASSSESGIGSQSRSSPWMSTLTDRMTKMLDEDQLNSTDKIWHPSHADSPCIESMSHTTKL</sequence>
<dbReference type="Pfam" id="PF14545">
    <property type="entry name" value="DBB"/>
    <property type="match status" value="1"/>
</dbReference>